<comment type="caution">
    <text evidence="1">The sequence shown here is derived from an EMBL/GenBank/DDBJ whole genome shotgun (WGS) entry which is preliminary data.</text>
</comment>
<reference evidence="1 2" key="1">
    <citation type="submission" date="2008-03" db="EMBL/GenBank/DDBJ databases">
        <title>Sequencing of the draft genome and assembly of Burkholderia ambifaria MEX-5.</title>
        <authorList>
            <consortium name="US DOE Joint Genome Institute (JGI-PGF)"/>
            <person name="Copeland A."/>
            <person name="Lucas S."/>
            <person name="Lapidus A."/>
            <person name="Glavina del Rio T."/>
            <person name="Dalin E."/>
            <person name="Tice H."/>
            <person name="Bruce D."/>
            <person name="Goodwin L."/>
            <person name="Pitluck S."/>
            <person name="Larimer F."/>
            <person name="Land M.L."/>
            <person name="Hauser L."/>
            <person name="Tiedje J."/>
            <person name="Richardson P."/>
        </authorList>
    </citation>
    <scope>NUCLEOTIDE SEQUENCE [LARGE SCALE GENOMIC DNA]</scope>
    <source>
        <strain evidence="1 2">MEX-5</strain>
    </source>
</reference>
<name>B1T375_9BURK</name>
<organism evidence="1 2">
    <name type="scientific">Burkholderia ambifaria MEX-5</name>
    <dbReference type="NCBI Taxonomy" id="396597"/>
    <lineage>
        <taxon>Bacteria</taxon>
        <taxon>Pseudomonadati</taxon>
        <taxon>Pseudomonadota</taxon>
        <taxon>Betaproteobacteria</taxon>
        <taxon>Burkholderiales</taxon>
        <taxon>Burkholderiaceae</taxon>
        <taxon>Burkholderia</taxon>
        <taxon>Burkholderia cepacia complex</taxon>
    </lineage>
</organism>
<dbReference type="EMBL" id="ABLK01000055">
    <property type="protein sequence ID" value="EDT41973.1"/>
    <property type="molecule type" value="Genomic_DNA"/>
</dbReference>
<dbReference type="Proteomes" id="UP000004814">
    <property type="component" value="Unassembled WGS sequence"/>
</dbReference>
<proteinExistence type="predicted"/>
<dbReference type="RefSeq" id="WP_006758192.1">
    <property type="nucleotide sequence ID" value="NZ_ABLK01000055.1"/>
</dbReference>
<accession>B1T375</accession>
<protein>
    <submittedName>
        <fullName evidence="1">Uncharacterized protein</fullName>
    </submittedName>
</protein>
<dbReference type="AlphaFoldDB" id="B1T375"/>
<gene>
    <name evidence="1" type="ORF">BamMEX5DRAFT_2241</name>
</gene>
<dbReference type="PATRIC" id="fig|396597.7.peg.5908"/>
<sequence>MKAKDLNVKINFQPIAGKPNTCRITIENNSAEKLEGAEIEFLVQSNQKVKGSEKFIVGRQDDIYVTGRLPMGSAIPALGKYEFELEVTPGLTQENRPKYFYIGFPHGHNKGAPLYADMELEPGFSDNYAACKITLKNQSKISIDNPLITFEVPEGQTVSSINGLDTQETAHRPVSIKGHVLAYAEFSGGVEQTKFSSNTEKVVSIGINKGSSSLKAAVPEQIWVGFEVNVENQC</sequence>
<evidence type="ECO:0000313" key="1">
    <source>
        <dbReference type="EMBL" id="EDT41973.1"/>
    </source>
</evidence>
<evidence type="ECO:0000313" key="2">
    <source>
        <dbReference type="Proteomes" id="UP000004814"/>
    </source>
</evidence>